<feature type="region of interest" description="Disordered" evidence="10">
    <location>
        <begin position="551"/>
        <end position="604"/>
    </location>
</feature>
<evidence type="ECO:0000259" key="13">
    <source>
        <dbReference type="Pfam" id="PF22776"/>
    </source>
</evidence>
<dbReference type="InterPro" id="IPR003855">
    <property type="entry name" value="K+_transporter"/>
</dbReference>
<feature type="compositionally biased region" description="Pro residues" evidence="10">
    <location>
        <begin position="765"/>
        <end position="776"/>
    </location>
</feature>
<dbReference type="AlphaFoldDB" id="J3PKW3"/>
<dbReference type="Pfam" id="PF02705">
    <property type="entry name" value="K_trans"/>
    <property type="match status" value="1"/>
</dbReference>
<evidence type="ECO:0000256" key="5">
    <source>
        <dbReference type="ARBA" id="ARBA00022958"/>
    </source>
</evidence>
<feature type="transmembrane region" description="Helical" evidence="11">
    <location>
        <begin position="506"/>
        <end position="524"/>
    </location>
</feature>
<dbReference type="OrthoDB" id="504708at2759"/>
<feature type="compositionally biased region" description="Basic and acidic residues" evidence="10">
    <location>
        <begin position="23"/>
        <end position="44"/>
    </location>
</feature>
<dbReference type="GO" id="GO:0015079">
    <property type="term" value="F:potassium ion transmembrane transporter activity"/>
    <property type="evidence" value="ECO:0007669"/>
    <property type="project" value="InterPro"/>
</dbReference>
<feature type="domain" description="K+ potassium transporter integral membrane" evidence="12">
    <location>
        <begin position="61"/>
        <end position="540"/>
    </location>
</feature>
<evidence type="ECO:0000313" key="15">
    <source>
        <dbReference type="EnsemblFungi" id="EJT68235"/>
    </source>
</evidence>
<accession>J3PKW3</accession>
<reference evidence="16" key="1">
    <citation type="submission" date="2010-07" db="EMBL/GenBank/DDBJ databases">
        <title>The genome sequence of Gaeumannomyces graminis var. tritici strain R3-111a-1.</title>
        <authorList>
            <consortium name="The Broad Institute Genome Sequencing Platform"/>
            <person name="Ma L.-J."/>
            <person name="Dead R."/>
            <person name="Young S."/>
            <person name="Zeng Q."/>
            <person name="Koehrsen M."/>
            <person name="Alvarado L."/>
            <person name="Berlin A."/>
            <person name="Chapman S.B."/>
            <person name="Chen Z."/>
            <person name="Freedman E."/>
            <person name="Gellesch M."/>
            <person name="Goldberg J."/>
            <person name="Griggs A."/>
            <person name="Gujja S."/>
            <person name="Heilman E.R."/>
            <person name="Heiman D."/>
            <person name="Hepburn T."/>
            <person name="Howarth C."/>
            <person name="Jen D."/>
            <person name="Larson L."/>
            <person name="Mehta T."/>
            <person name="Neiman D."/>
            <person name="Pearson M."/>
            <person name="Roberts A."/>
            <person name="Saif S."/>
            <person name="Shea T."/>
            <person name="Shenoy N."/>
            <person name="Sisk P."/>
            <person name="Stolte C."/>
            <person name="Sykes S."/>
            <person name="Walk T."/>
            <person name="White J."/>
            <person name="Yandava C."/>
            <person name="Haas B."/>
            <person name="Nusbaum C."/>
            <person name="Birren B."/>
        </authorList>
    </citation>
    <scope>NUCLEOTIDE SEQUENCE [LARGE SCALE GENOMIC DNA]</scope>
    <source>
        <strain evidence="16">R3-111a-1</strain>
    </source>
</reference>
<feature type="transmembrane region" description="Helical" evidence="11">
    <location>
        <begin position="295"/>
        <end position="315"/>
    </location>
</feature>
<evidence type="ECO:0000256" key="8">
    <source>
        <dbReference type="ARBA" id="ARBA00023136"/>
    </source>
</evidence>
<keyword evidence="16" id="KW-1185">Reference proteome</keyword>
<feature type="transmembrane region" description="Helical" evidence="11">
    <location>
        <begin position="180"/>
        <end position="199"/>
    </location>
</feature>
<feature type="domain" description="K+ potassium transporter C-terminal" evidence="13">
    <location>
        <begin position="625"/>
        <end position="874"/>
    </location>
</feature>
<dbReference type="EMBL" id="GL385561">
    <property type="protein sequence ID" value="EJT68235.1"/>
    <property type="molecule type" value="Genomic_DNA"/>
</dbReference>
<dbReference type="InterPro" id="IPR053952">
    <property type="entry name" value="K_trans_C"/>
</dbReference>
<evidence type="ECO:0000256" key="3">
    <source>
        <dbReference type="ARBA" id="ARBA00022538"/>
    </source>
</evidence>
<sequence>MQSSSIIGTTGHHDSIQAAGLSEKSRQPADDEEKGKWAADQGHRHESRKQTYSGLVLLWVSFQATGVIYGDIGTSLLYVFSSTFETQPSWDDLVGALSIIIWSLTMIVTVKYALIVLRADDDGQGGTFALYTLLSRYIRITRQDPHAVEMPGMRRYSSGDMQPAGRGLRTFLESSLGAQLALKVVGLAGVSLTVADGVLGPAQSVLGAVQGLKVVDPTLSTPVIVGVSCAILAALFCLQPFGTSKLGTGFAPVVTVWLLFNLCSGLYNIVMYDYTVLRAFSPYFAFSYLMRNGNAGWQSLGGLVLAFTGVESLFADMGAFSKRAIQISWLGLVYPCLLMAYVGQAAYISQDASQTAFTNPFFFTIPPGTFYFGMVIAVLASIVASQALITSTFQLLGQVMRMSYFPRIRVVHTSNRFHDQIYIPVANWLLLLGTVVLTIVYNNTTSLGDAYGVCVTMVTLITTFMVSLVALLIWRLTPWLVVPLFFVFASLDGIFLSAVLAKVPDGGWFTIVLAVILSSVFVVWRYGKEAQWTAEAAEPLTAPSILKFSAGADEDGGDGDNDNDDNEEDSSNSGSSQRQRQQQQSKGGRPRRRGEATGSESQATDAAGFAVRLRTAGATPVSTVPGLGIFFDKVGNPAQLPHSFTHFVRKFAARPSVIVFFHMRALHVPTVPAQDRFVVSRFESWAGADAKGGSGGAWGPSLLPDAYVVVLRHGYAEDVLRPGLARDVIAALQLAIMTASATAPATPAGGAAPPLLTPLSQPSQPSQPSPPPPPPAVVGARAAEAESMARELERQEDLALAELQKACRAQTVFVLGKEAMRVNKEGAGRGRAWNVVRRGLLEVFLWIRDNTRTKLADLDIDVDKVIEVGFVKEI</sequence>
<feature type="transmembrane region" description="Helical" evidence="11">
    <location>
        <begin position="421"/>
        <end position="444"/>
    </location>
</feature>
<keyword evidence="6 11" id="KW-1133">Transmembrane helix</keyword>
<evidence type="ECO:0000256" key="2">
    <source>
        <dbReference type="ARBA" id="ARBA00022448"/>
    </source>
</evidence>
<dbReference type="VEuPathDB" id="FungiDB:GGTG_14185"/>
<dbReference type="STRING" id="644352.J3PKW3"/>
<feature type="transmembrane region" description="Helical" evidence="11">
    <location>
        <begin position="54"/>
        <end position="81"/>
    </location>
</feature>
<keyword evidence="5" id="KW-0630">Potassium</keyword>
<feature type="coiled-coil region" evidence="9">
    <location>
        <begin position="782"/>
        <end position="809"/>
    </location>
</feature>
<dbReference type="PANTHER" id="PTHR30540:SF83">
    <property type="entry name" value="K+ POTASSIUM TRANSPORTER"/>
    <property type="match status" value="1"/>
</dbReference>
<dbReference type="GeneID" id="20354643"/>
<evidence type="ECO:0008006" key="17">
    <source>
        <dbReference type="Google" id="ProtNLM"/>
    </source>
</evidence>
<reference evidence="15" key="5">
    <citation type="submission" date="2018-04" db="UniProtKB">
        <authorList>
            <consortium name="EnsemblFungi"/>
        </authorList>
    </citation>
    <scope>IDENTIFICATION</scope>
    <source>
        <strain evidence="15">R3-111a-1</strain>
    </source>
</reference>
<feature type="transmembrane region" description="Helical" evidence="11">
    <location>
        <begin position="450"/>
        <end position="473"/>
    </location>
</feature>
<evidence type="ECO:0000313" key="14">
    <source>
        <dbReference type="EMBL" id="EJT68235.1"/>
    </source>
</evidence>
<evidence type="ECO:0000256" key="1">
    <source>
        <dbReference type="ARBA" id="ARBA00004141"/>
    </source>
</evidence>
<dbReference type="RefSeq" id="XP_009230376.1">
    <property type="nucleotide sequence ID" value="XM_009232112.1"/>
</dbReference>
<evidence type="ECO:0000256" key="6">
    <source>
        <dbReference type="ARBA" id="ARBA00022989"/>
    </source>
</evidence>
<keyword evidence="8 11" id="KW-0472">Membrane</keyword>
<feature type="region of interest" description="Disordered" evidence="10">
    <location>
        <begin position="746"/>
        <end position="778"/>
    </location>
</feature>
<evidence type="ECO:0000256" key="10">
    <source>
        <dbReference type="SAM" id="MobiDB-lite"/>
    </source>
</evidence>
<evidence type="ECO:0000259" key="12">
    <source>
        <dbReference type="Pfam" id="PF02705"/>
    </source>
</evidence>
<reference evidence="14" key="3">
    <citation type="submission" date="2010-09" db="EMBL/GenBank/DDBJ databases">
        <title>Annotation of Gaeumannomyces graminis var. tritici R3-111a-1.</title>
        <authorList>
            <consortium name="The Broad Institute Genome Sequencing Platform"/>
            <person name="Ma L.-J."/>
            <person name="Dead R."/>
            <person name="Young S.K."/>
            <person name="Zeng Q."/>
            <person name="Gargeya S."/>
            <person name="Fitzgerald M."/>
            <person name="Haas B."/>
            <person name="Abouelleil A."/>
            <person name="Alvarado L."/>
            <person name="Arachchi H.M."/>
            <person name="Berlin A."/>
            <person name="Brown A."/>
            <person name="Chapman S.B."/>
            <person name="Chen Z."/>
            <person name="Dunbar C."/>
            <person name="Freedman E."/>
            <person name="Gearin G."/>
            <person name="Gellesch M."/>
            <person name="Goldberg J."/>
            <person name="Griggs A."/>
            <person name="Gujja S."/>
            <person name="Heiman D."/>
            <person name="Howarth C."/>
            <person name="Larson L."/>
            <person name="Lui A."/>
            <person name="MacDonald P.J.P."/>
            <person name="Mehta T."/>
            <person name="Montmayeur A."/>
            <person name="Murphy C."/>
            <person name="Neiman D."/>
            <person name="Pearson M."/>
            <person name="Priest M."/>
            <person name="Roberts A."/>
            <person name="Saif S."/>
            <person name="Shea T."/>
            <person name="Shenoy N."/>
            <person name="Sisk P."/>
            <person name="Stolte C."/>
            <person name="Sykes S."/>
            <person name="Yandava C."/>
            <person name="Wortman J."/>
            <person name="Nusbaum C."/>
            <person name="Birren B."/>
        </authorList>
    </citation>
    <scope>NUCLEOTIDE SEQUENCE</scope>
    <source>
        <strain evidence="14">R3-111a-1</strain>
    </source>
</reference>
<feature type="region of interest" description="Disordered" evidence="10">
    <location>
        <begin position="1"/>
        <end position="45"/>
    </location>
</feature>
<dbReference type="eggNOG" id="ENOG502QPSA">
    <property type="taxonomic scope" value="Eukaryota"/>
</dbReference>
<keyword evidence="3" id="KW-0633">Potassium transport</keyword>
<dbReference type="HOGENOM" id="CLU_008142_4_0_1"/>
<keyword evidence="9" id="KW-0175">Coiled coil</keyword>
<evidence type="ECO:0000256" key="9">
    <source>
        <dbReference type="SAM" id="Coils"/>
    </source>
</evidence>
<feature type="transmembrane region" description="Helical" evidence="11">
    <location>
        <begin position="93"/>
        <end position="114"/>
    </location>
</feature>
<dbReference type="NCBIfam" id="TIGR00794">
    <property type="entry name" value="kup"/>
    <property type="match status" value="1"/>
</dbReference>
<feature type="transmembrane region" description="Helical" evidence="11">
    <location>
        <begin position="480"/>
        <end position="500"/>
    </location>
</feature>
<dbReference type="PANTHER" id="PTHR30540">
    <property type="entry name" value="OSMOTIC STRESS POTASSIUM TRANSPORTER"/>
    <property type="match status" value="1"/>
</dbReference>
<protein>
    <recommendedName>
        <fullName evidence="17">Potassium uptake protein</fullName>
    </recommendedName>
</protein>
<dbReference type="Pfam" id="PF22776">
    <property type="entry name" value="K_trans_C"/>
    <property type="match status" value="1"/>
</dbReference>
<feature type="transmembrane region" description="Helical" evidence="11">
    <location>
        <begin position="327"/>
        <end position="349"/>
    </location>
</feature>
<dbReference type="InterPro" id="IPR053951">
    <property type="entry name" value="K_trans_N"/>
</dbReference>
<keyword evidence="4 11" id="KW-0812">Transmembrane</keyword>
<feature type="compositionally biased region" description="Low complexity" evidence="10">
    <location>
        <begin position="571"/>
        <end position="587"/>
    </location>
</feature>
<keyword evidence="7" id="KW-0406">Ion transport</keyword>
<organism evidence="14">
    <name type="scientific">Gaeumannomyces tritici (strain R3-111a-1)</name>
    <name type="common">Wheat and barley take-all root rot fungus</name>
    <name type="synonym">Gaeumannomyces graminis var. tritici</name>
    <dbReference type="NCBI Taxonomy" id="644352"/>
    <lineage>
        <taxon>Eukaryota</taxon>
        <taxon>Fungi</taxon>
        <taxon>Dikarya</taxon>
        <taxon>Ascomycota</taxon>
        <taxon>Pezizomycotina</taxon>
        <taxon>Sordariomycetes</taxon>
        <taxon>Sordariomycetidae</taxon>
        <taxon>Magnaporthales</taxon>
        <taxon>Magnaporthaceae</taxon>
        <taxon>Gaeumannomyces</taxon>
    </lineage>
</organism>
<keyword evidence="2" id="KW-0813">Transport</keyword>
<evidence type="ECO:0000256" key="11">
    <source>
        <dbReference type="SAM" id="Phobius"/>
    </source>
</evidence>
<dbReference type="GO" id="GO:0016020">
    <property type="term" value="C:membrane"/>
    <property type="evidence" value="ECO:0007669"/>
    <property type="project" value="UniProtKB-SubCell"/>
</dbReference>
<feature type="transmembrane region" description="Helical" evidence="11">
    <location>
        <begin position="369"/>
        <end position="400"/>
    </location>
</feature>
<gene>
    <name evidence="15" type="primary">20354643</name>
    <name evidence="14" type="ORF">GGTG_14185</name>
</gene>
<evidence type="ECO:0000256" key="7">
    <source>
        <dbReference type="ARBA" id="ARBA00023065"/>
    </source>
</evidence>
<reference evidence="14" key="2">
    <citation type="submission" date="2010-07" db="EMBL/GenBank/DDBJ databases">
        <authorList>
            <consortium name="The Broad Institute Genome Sequencing Platform"/>
            <consortium name="Broad Institute Genome Sequencing Center for Infectious Disease"/>
            <person name="Ma L.-J."/>
            <person name="Dead R."/>
            <person name="Young S."/>
            <person name="Zeng Q."/>
            <person name="Koehrsen M."/>
            <person name="Alvarado L."/>
            <person name="Berlin A."/>
            <person name="Chapman S.B."/>
            <person name="Chen Z."/>
            <person name="Freedman E."/>
            <person name="Gellesch M."/>
            <person name="Goldberg J."/>
            <person name="Griggs A."/>
            <person name="Gujja S."/>
            <person name="Heilman E.R."/>
            <person name="Heiman D."/>
            <person name="Hepburn T."/>
            <person name="Howarth C."/>
            <person name="Jen D."/>
            <person name="Larson L."/>
            <person name="Mehta T."/>
            <person name="Neiman D."/>
            <person name="Pearson M."/>
            <person name="Roberts A."/>
            <person name="Saif S."/>
            <person name="Shea T."/>
            <person name="Shenoy N."/>
            <person name="Sisk P."/>
            <person name="Stolte C."/>
            <person name="Sykes S."/>
            <person name="Walk T."/>
            <person name="White J."/>
            <person name="Yandava C."/>
            <person name="Haas B."/>
            <person name="Nusbaum C."/>
            <person name="Birren B."/>
        </authorList>
    </citation>
    <scope>NUCLEOTIDE SEQUENCE</scope>
    <source>
        <strain evidence="14">R3-111a-1</strain>
    </source>
</reference>
<evidence type="ECO:0000313" key="16">
    <source>
        <dbReference type="Proteomes" id="UP000006039"/>
    </source>
</evidence>
<evidence type="ECO:0000256" key="4">
    <source>
        <dbReference type="ARBA" id="ARBA00022692"/>
    </source>
</evidence>
<feature type="transmembrane region" description="Helical" evidence="11">
    <location>
        <begin position="250"/>
        <end position="275"/>
    </location>
</feature>
<dbReference type="EnsemblFungi" id="EJT68235">
    <property type="protein sequence ID" value="EJT68235"/>
    <property type="gene ID" value="GGTG_14185"/>
</dbReference>
<feature type="compositionally biased region" description="Acidic residues" evidence="10">
    <location>
        <begin position="552"/>
        <end position="570"/>
    </location>
</feature>
<name>J3PKW3_GAET3</name>
<proteinExistence type="predicted"/>
<feature type="transmembrane region" description="Helical" evidence="11">
    <location>
        <begin position="219"/>
        <end position="238"/>
    </location>
</feature>
<comment type="subcellular location">
    <subcellularLocation>
        <location evidence="1">Membrane</location>
        <topology evidence="1">Multi-pass membrane protein</topology>
    </subcellularLocation>
</comment>
<reference evidence="15" key="4">
    <citation type="journal article" date="2015" name="G3 (Bethesda)">
        <title>Genome sequences of three phytopathogenic species of the Magnaporthaceae family of fungi.</title>
        <authorList>
            <person name="Okagaki L.H."/>
            <person name="Nunes C.C."/>
            <person name="Sailsbery J."/>
            <person name="Clay B."/>
            <person name="Brown D."/>
            <person name="John T."/>
            <person name="Oh Y."/>
            <person name="Young N."/>
            <person name="Fitzgerald M."/>
            <person name="Haas B.J."/>
            <person name="Zeng Q."/>
            <person name="Young S."/>
            <person name="Adiconis X."/>
            <person name="Fan L."/>
            <person name="Levin J.Z."/>
            <person name="Mitchell T.K."/>
            <person name="Okubara P.A."/>
            <person name="Farman M.L."/>
            <person name="Kohn L.M."/>
            <person name="Birren B."/>
            <person name="Ma L.-J."/>
            <person name="Dean R.A."/>
        </authorList>
    </citation>
    <scope>NUCLEOTIDE SEQUENCE</scope>
    <source>
        <strain evidence="15">R3-111a-1</strain>
    </source>
</reference>
<dbReference type="Proteomes" id="UP000006039">
    <property type="component" value="Unassembled WGS sequence"/>
</dbReference>
<feature type="compositionally biased region" description="Low complexity" evidence="10">
    <location>
        <begin position="746"/>
        <end position="764"/>
    </location>
</feature>